<organism evidence="2">
    <name type="scientific">Ixodes ricinus</name>
    <name type="common">Common tick</name>
    <name type="synonym">Acarus ricinus</name>
    <dbReference type="NCBI Taxonomy" id="34613"/>
    <lineage>
        <taxon>Eukaryota</taxon>
        <taxon>Metazoa</taxon>
        <taxon>Ecdysozoa</taxon>
        <taxon>Arthropoda</taxon>
        <taxon>Chelicerata</taxon>
        <taxon>Arachnida</taxon>
        <taxon>Acari</taxon>
        <taxon>Parasitiformes</taxon>
        <taxon>Ixodida</taxon>
        <taxon>Ixodoidea</taxon>
        <taxon>Ixodidae</taxon>
        <taxon>Ixodinae</taxon>
        <taxon>Ixodes</taxon>
    </lineage>
</organism>
<dbReference type="EMBL" id="GIFC01000541">
    <property type="protein sequence ID" value="MXU82624.1"/>
    <property type="molecule type" value="Transcribed_RNA"/>
</dbReference>
<proteinExistence type="predicted"/>
<protein>
    <submittedName>
        <fullName evidence="2">Putative secreted protein</fullName>
    </submittedName>
</protein>
<feature type="chain" id="PRO_5025418616" evidence="1">
    <location>
        <begin position="38"/>
        <end position="70"/>
    </location>
</feature>
<sequence length="70" mass="7728">MVRRRGTKTPHPPPRVLFKATHCAPLLLLAAALCAEANSPFPHGAPLCTRAKIECYMSFTLTSVFQYTAR</sequence>
<dbReference type="AlphaFoldDB" id="A0A6B0U1T2"/>
<accession>A0A6B0U1T2</accession>
<evidence type="ECO:0000256" key="1">
    <source>
        <dbReference type="SAM" id="SignalP"/>
    </source>
</evidence>
<evidence type="ECO:0000313" key="2">
    <source>
        <dbReference type="EMBL" id="MXU82624.1"/>
    </source>
</evidence>
<name>A0A6B0U1T2_IXORI</name>
<reference evidence="2" key="1">
    <citation type="submission" date="2019-12" db="EMBL/GenBank/DDBJ databases">
        <title>An insight into the sialome of adult female Ixodes ricinus ticks feeding for 6 days.</title>
        <authorList>
            <person name="Perner J."/>
            <person name="Ribeiro J.M.C."/>
        </authorList>
    </citation>
    <scope>NUCLEOTIDE SEQUENCE</scope>
    <source>
        <strain evidence="2">Semi-engorged</strain>
        <tissue evidence="2">Salivary glands</tissue>
    </source>
</reference>
<keyword evidence="1" id="KW-0732">Signal</keyword>
<feature type="signal peptide" evidence="1">
    <location>
        <begin position="1"/>
        <end position="37"/>
    </location>
</feature>